<protein>
    <submittedName>
        <fullName evidence="3">Uncharacterized protein</fullName>
    </submittedName>
</protein>
<dbReference type="RefSeq" id="WP_173074424.1">
    <property type="nucleotide sequence ID" value="NZ_BAABJB010000042.1"/>
</dbReference>
<feature type="transmembrane region" description="Helical" evidence="2">
    <location>
        <begin position="52"/>
        <end position="76"/>
    </location>
</feature>
<keyword evidence="2" id="KW-0812">Transmembrane</keyword>
<gene>
    <name evidence="3" type="ORF">Prum_011070</name>
</gene>
<reference evidence="3 4" key="1">
    <citation type="submission" date="2020-03" db="EMBL/GenBank/DDBJ databases">
        <title>Whole genome shotgun sequence of Phytohabitans rumicis NBRC 108638.</title>
        <authorList>
            <person name="Komaki H."/>
            <person name="Tamura T."/>
        </authorList>
    </citation>
    <scope>NUCLEOTIDE SEQUENCE [LARGE SCALE GENOMIC DNA]</scope>
    <source>
        <strain evidence="3 4">NBRC 108638</strain>
    </source>
</reference>
<name>A0A6V8L469_9ACTN</name>
<sequence>MATKRGPDYASLLTEAEQRTLDELLAHARTRAGTTNHTKPRSWARPPSRSRWLAVVGSAVSVLVLAGVGTTIRIGLTDRGDAPGGSSAAAVLAKLAASASNAPAAAFAAPDALFGSPDPAGPAFGGQRQRTVDIVVTGAPGPCWIDAVEAEVRADSTGSATSAGGRLRVEQITLPSVTMNVAGCTGYGPSQPVARPMIDKTTEDLADLWAQARKTFPALGDYVSPNWTVADVPATPKAVSELIDAASESTVDNEPWWRWLTAAFASPELSPAQHGAALRLAAQTEKLVLLSTDAPTLTGLRGVKLRVPGGAELIFEPRTGVLLQRSVVRQDRGVAITIYRR</sequence>
<evidence type="ECO:0000313" key="4">
    <source>
        <dbReference type="Proteomes" id="UP000482960"/>
    </source>
</evidence>
<dbReference type="Proteomes" id="UP000482960">
    <property type="component" value="Unassembled WGS sequence"/>
</dbReference>
<feature type="region of interest" description="Disordered" evidence="1">
    <location>
        <begin position="29"/>
        <end position="48"/>
    </location>
</feature>
<evidence type="ECO:0000256" key="1">
    <source>
        <dbReference type="SAM" id="MobiDB-lite"/>
    </source>
</evidence>
<evidence type="ECO:0000313" key="3">
    <source>
        <dbReference type="EMBL" id="GFJ87465.1"/>
    </source>
</evidence>
<keyword evidence="2" id="KW-0472">Membrane</keyword>
<keyword evidence="4" id="KW-1185">Reference proteome</keyword>
<dbReference type="AlphaFoldDB" id="A0A6V8L469"/>
<reference evidence="3 4" key="2">
    <citation type="submission" date="2020-03" db="EMBL/GenBank/DDBJ databases">
        <authorList>
            <person name="Ichikawa N."/>
            <person name="Kimura A."/>
            <person name="Kitahashi Y."/>
            <person name="Uohara A."/>
        </authorList>
    </citation>
    <scope>NUCLEOTIDE SEQUENCE [LARGE SCALE GENOMIC DNA]</scope>
    <source>
        <strain evidence="3 4">NBRC 108638</strain>
    </source>
</reference>
<evidence type="ECO:0000256" key="2">
    <source>
        <dbReference type="SAM" id="Phobius"/>
    </source>
</evidence>
<organism evidence="3 4">
    <name type="scientific">Phytohabitans rumicis</name>
    <dbReference type="NCBI Taxonomy" id="1076125"/>
    <lineage>
        <taxon>Bacteria</taxon>
        <taxon>Bacillati</taxon>
        <taxon>Actinomycetota</taxon>
        <taxon>Actinomycetes</taxon>
        <taxon>Micromonosporales</taxon>
        <taxon>Micromonosporaceae</taxon>
    </lineage>
</organism>
<accession>A0A6V8L469</accession>
<dbReference type="EMBL" id="BLPG01000001">
    <property type="protein sequence ID" value="GFJ87465.1"/>
    <property type="molecule type" value="Genomic_DNA"/>
</dbReference>
<keyword evidence="2" id="KW-1133">Transmembrane helix</keyword>
<comment type="caution">
    <text evidence="3">The sequence shown here is derived from an EMBL/GenBank/DDBJ whole genome shotgun (WGS) entry which is preliminary data.</text>
</comment>
<proteinExistence type="predicted"/>